<organism evidence="1 2">
    <name type="scientific">Durusdinium trenchii</name>
    <dbReference type="NCBI Taxonomy" id="1381693"/>
    <lineage>
        <taxon>Eukaryota</taxon>
        <taxon>Sar</taxon>
        <taxon>Alveolata</taxon>
        <taxon>Dinophyceae</taxon>
        <taxon>Suessiales</taxon>
        <taxon>Symbiodiniaceae</taxon>
        <taxon>Durusdinium</taxon>
    </lineage>
</organism>
<dbReference type="Pfam" id="PF00574">
    <property type="entry name" value="CLP_protease"/>
    <property type="match status" value="1"/>
</dbReference>
<evidence type="ECO:0000313" key="2">
    <source>
        <dbReference type="Proteomes" id="UP001642464"/>
    </source>
</evidence>
<keyword evidence="1" id="KW-0378">Hydrolase</keyword>
<dbReference type="EMBL" id="CAXAMM010006891">
    <property type="protein sequence ID" value="CAK9012648.1"/>
    <property type="molecule type" value="Genomic_DNA"/>
</dbReference>
<reference evidence="1 2" key="1">
    <citation type="submission" date="2024-02" db="EMBL/GenBank/DDBJ databases">
        <authorList>
            <person name="Chen Y."/>
            <person name="Shah S."/>
            <person name="Dougan E. K."/>
            <person name="Thang M."/>
            <person name="Chan C."/>
        </authorList>
    </citation>
    <scope>NUCLEOTIDE SEQUENCE [LARGE SCALE GENOMIC DNA]</scope>
</reference>
<dbReference type="SUPFAM" id="SSF52096">
    <property type="entry name" value="ClpP/crotonase"/>
    <property type="match status" value="1"/>
</dbReference>
<dbReference type="Gene3D" id="3.90.226.10">
    <property type="entry name" value="2-enoyl-CoA Hydratase, Chain A, domain 1"/>
    <property type="match status" value="1"/>
</dbReference>
<sequence length="58" mass="6259">MPMISTGSGAIDVMSKLLQDRVLMLNGQVNDEMANVLVAQILFLANQDSLADRPGDQL</sequence>
<dbReference type="Proteomes" id="UP001642464">
    <property type="component" value="Unassembled WGS sequence"/>
</dbReference>
<proteinExistence type="predicted"/>
<dbReference type="InterPro" id="IPR029045">
    <property type="entry name" value="ClpP/crotonase-like_dom_sf"/>
</dbReference>
<dbReference type="GO" id="GO:0008233">
    <property type="term" value="F:peptidase activity"/>
    <property type="evidence" value="ECO:0007669"/>
    <property type="project" value="UniProtKB-KW"/>
</dbReference>
<accession>A0ABP0JEK7</accession>
<keyword evidence="1" id="KW-0645">Protease</keyword>
<keyword evidence="2" id="KW-1185">Reference proteome</keyword>
<dbReference type="InterPro" id="IPR023562">
    <property type="entry name" value="ClpP/TepA"/>
</dbReference>
<comment type="caution">
    <text evidence="1">The sequence shown here is derived from an EMBL/GenBank/DDBJ whole genome shotgun (WGS) entry which is preliminary data.</text>
</comment>
<name>A0ABP0JEK7_9DINO</name>
<protein>
    <submittedName>
        <fullName evidence="1">ATP-dependent Clp protease proteolytic subunit (Endopeptidase Clp)</fullName>
    </submittedName>
</protein>
<gene>
    <name evidence="1" type="ORF">SCF082_LOCUS11595</name>
</gene>
<evidence type="ECO:0000313" key="1">
    <source>
        <dbReference type="EMBL" id="CAK9012648.1"/>
    </source>
</evidence>
<dbReference type="GO" id="GO:0006508">
    <property type="term" value="P:proteolysis"/>
    <property type="evidence" value="ECO:0007669"/>
    <property type="project" value="UniProtKB-KW"/>
</dbReference>